<comment type="caution">
    <text evidence="6">The sequence shown here is derived from an EMBL/GenBank/DDBJ whole genome shotgun (WGS) entry which is preliminary data.</text>
</comment>
<name>A0ABP4KIA9_9ACTN</name>
<comment type="similarity">
    <text evidence="1">Belongs to the LysR transcriptional regulatory family.</text>
</comment>
<keyword evidence="7" id="KW-1185">Reference proteome</keyword>
<dbReference type="Gene3D" id="1.10.10.10">
    <property type="entry name" value="Winged helix-like DNA-binding domain superfamily/Winged helix DNA-binding domain"/>
    <property type="match status" value="1"/>
</dbReference>
<keyword evidence="3" id="KW-0238">DNA-binding</keyword>
<proteinExistence type="inferred from homology"/>
<evidence type="ECO:0000256" key="2">
    <source>
        <dbReference type="ARBA" id="ARBA00023015"/>
    </source>
</evidence>
<evidence type="ECO:0000256" key="3">
    <source>
        <dbReference type="ARBA" id="ARBA00023125"/>
    </source>
</evidence>
<evidence type="ECO:0000313" key="7">
    <source>
        <dbReference type="Proteomes" id="UP001501470"/>
    </source>
</evidence>
<sequence>MAAILRKVRKIIERFGGGPLHSTESSALRYFREVAATGSVMRAGANLFVAPSAVSRQIRLLEEDLGVPLFTRGSRGMTLTAAGHHVLEFATHTQQRAADLRSELDADRHGVRGHVVIATVEGPLGRYIPDTLQALASTHPDIRIDVRVAGSHDVGAAVAEGTAHLGFVFGAPTRSDVITLKDQPLPLSVMVRPDHPLAGLPACSLRDVGDHPVALPGTRFGIRQEVDRACAETGTHLRISHEVDSLALLRDIAARTMTAIFMAAEDTAAELARGTLVRVPLTDRRLTRTRLTLVKGLQPYSSPAARTVGDALLAAMD</sequence>
<keyword evidence="4" id="KW-0804">Transcription</keyword>
<feature type="domain" description="HTH lysR-type" evidence="5">
    <location>
        <begin position="23"/>
        <end position="80"/>
    </location>
</feature>
<dbReference type="Pfam" id="PF03466">
    <property type="entry name" value="LysR_substrate"/>
    <property type="match status" value="1"/>
</dbReference>
<dbReference type="InterPro" id="IPR005119">
    <property type="entry name" value="LysR_subst-bd"/>
</dbReference>
<dbReference type="Pfam" id="PF00126">
    <property type="entry name" value="HTH_1"/>
    <property type="match status" value="1"/>
</dbReference>
<dbReference type="InterPro" id="IPR036388">
    <property type="entry name" value="WH-like_DNA-bd_sf"/>
</dbReference>
<dbReference type="InterPro" id="IPR050950">
    <property type="entry name" value="HTH-type_LysR_regulators"/>
</dbReference>
<dbReference type="InterPro" id="IPR036390">
    <property type="entry name" value="WH_DNA-bd_sf"/>
</dbReference>
<evidence type="ECO:0000259" key="5">
    <source>
        <dbReference type="PROSITE" id="PS50931"/>
    </source>
</evidence>
<protein>
    <submittedName>
        <fullName evidence="6">LysR family transcriptional regulator</fullName>
    </submittedName>
</protein>
<dbReference type="EMBL" id="BAAAQD010000001">
    <property type="protein sequence ID" value="GAA1501356.1"/>
    <property type="molecule type" value="Genomic_DNA"/>
</dbReference>
<dbReference type="Proteomes" id="UP001501470">
    <property type="component" value="Unassembled WGS sequence"/>
</dbReference>
<evidence type="ECO:0000313" key="6">
    <source>
        <dbReference type="EMBL" id="GAA1501356.1"/>
    </source>
</evidence>
<evidence type="ECO:0000256" key="4">
    <source>
        <dbReference type="ARBA" id="ARBA00023163"/>
    </source>
</evidence>
<evidence type="ECO:0000256" key="1">
    <source>
        <dbReference type="ARBA" id="ARBA00009437"/>
    </source>
</evidence>
<dbReference type="Gene3D" id="3.40.190.290">
    <property type="match status" value="1"/>
</dbReference>
<dbReference type="InterPro" id="IPR000847">
    <property type="entry name" value="LysR_HTH_N"/>
</dbReference>
<keyword evidence="2" id="KW-0805">Transcription regulation</keyword>
<organism evidence="6 7">
    <name type="scientific">Dactylosporangium maewongense</name>
    <dbReference type="NCBI Taxonomy" id="634393"/>
    <lineage>
        <taxon>Bacteria</taxon>
        <taxon>Bacillati</taxon>
        <taxon>Actinomycetota</taxon>
        <taxon>Actinomycetes</taxon>
        <taxon>Micromonosporales</taxon>
        <taxon>Micromonosporaceae</taxon>
        <taxon>Dactylosporangium</taxon>
    </lineage>
</organism>
<gene>
    <name evidence="6" type="ORF">GCM10009827_010410</name>
</gene>
<dbReference type="SUPFAM" id="SSF53850">
    <property type="entry name" value="Periplasmic binding protein-like II"/>
    <property type="match status" value="1"/>
</dbReference>
<dbReference type="PROSITE" id="PS50931">
    <property type="entry name" value="HTH_LYSR"/>
    <property type="match status" value="1"/>
</dbReference>
<reference evidence="7" key="1">
    <citation type="journal article" date="2019" name="Int. J. Syst. Evol. Microbiol.">
        <title>The Global Catalogue of Microorganisms (GCM) 10K type strain sequencing project: providing services to taxonomists for standard genome sequencing and annotation.</title>
        <authorList>
            <consortium name="The Broad Institute Genomics Platform"/>
            <consortium name="The Broad Institute Genome Sequencing Center for Infectious Disease"/>
            <person name="Wu L."/>
            <person name="Ma J."/>
        </authorList>
    </citation>
    <scope>NUCLEOTIDE SEQUENCE [LARGE SCALE GENOMIC DNA]</scope>
    <source>
        <strain evidence="7">JCM 15933</strain>
    </source>
</reference>
<dbReference type="PANTHER" id="PTHR30419">
    <property type="entry name" value="HTH-TYPE TRANSCRIPTIONAL REGULATOR YBHD"/>
    <property type="match status" value="1"/>
</dbReference>
<dbReference type="SUPFAM" id="SSF46785">
    <property type="entry name" value="Winged helix' DNA-binding domain"/>
    <property type="match status" value="1"/>
</dbReference>
<accession>A0ABP4KIA9</accession>